<comment type="subcellular location">
    <subcellularLocation>
        <location evidence="1">Cell membrane</location>
        <topology evidence="1">Multi-pass membrane protein</topology>
    </subcellularLocation>
</comment>
<reference evidence="9 10" key="1">
    <citation type="submission" date="2018-11" db="EMBL/GenBank/DDBJ databases">
        <title>Genomic Encyclopedia of Type Strains, Phase IV (KMG-IV): sequencing the most valuable type-strain genomes for metagenomic binning, comparative biology and taxonomic classification.</title>
        <authorList>
            <person name="Goeker M."/>
        </authorList>
    </citation>
    <scope>NUCLEOTIDE SEQUENCE [LARGE SCALE GENOMIC DNA]</scope>
    <source>
        <strain evidence="9 10">DSM 5900</strain>
    </source>
</reference>
<sequence>MEATLTVVLPVFGLLAVGWAVARFGIVDDRGARGVGQVVLHVLIPALLFRSLATERGLGPMELKVAGAFFLGCLSLYGIGMLVARRFFAARLDGQAFMGMSVTFGNTVQMGIPLVLLAYGPKGEAPLLAIITFHSLILISLTTVLVEIGQNRGRGPIDTLRQSVVALLTHPIILAILAGIVFGLTGLKLPEVIDRFLLMLGAGAGPMALLSLGAGLNGMHIAGDLRESLVVTAMKLVALPLLVWLAADKVFALPPLEVAVATVAAAMPTGANVFILARRYDLYLRRAASAVLISTVGSVVTITVILTLLRV</sequence>
<dbReference type="Proteomes" id="UP000278222">
    <property type="component" value="Unassembled WGS sequence"/>
</dbReference>
<keyword evidence="7 8" id="KW-0472">Membrane</keyword>
<name>A0A3N1MBX2_9PROT</name>
<feature type="transmembrane region" description="Helical" evidence="8">
    <location>
        <begin position="165"/>
        <end position="184"/>
    </location>
</feature>
<evidence type="ECO:0000256" key="3">
    <source>
        <dbReference type="ARBA" id="ARBA00022448"/>
    </source>
</evidence>
<dbReference type="GO" id="GO:0055085">
    <property type="term" value="P:transmembrane transport"/>
    <property type="evidence" value="ECO:0007669"/>
    <property type="project" value="InterPro"/>
</dbReference>
<evidence type="ECO:0000256" key="5">
    <source>
        <dbReference type="ARBA" id="ARBA00022692"/>
    </source>
</evidence>
<evidence type="ECO:0000313" key="10">
    <source>
        <dbReference type="Proteomes" id="UP000278222"/>
    </source>
</evidence>
<evidence type="ECO:0000256" key="8">
    <source>
        <dbReference type="SAM" id="Phobius"/>
    </source>
</evidence>
<feature type="transmembrane region" description="Helical" evidence="8">
    <location>
        <begin position="65"/>
        <end position="84"/>
    </location>
</feature>
<dbReference type="Gene3D" id="1.20.1530.20">
    <property type="match status" value="1"/>
</dbReference>
<feature type="transmembrane region" description="Helical" evidence="8">
    <location>
        <begin position="228"/>
        <end position="246"/>
    </location>
</feature>
<keyword evidence="10" id="KW-1185">Reference proteome</keyword>
<feature type="transmembrane region" description="Helical" evidence="8">
    <location>
        <begin position="125"/>
        <end position="145"/>
    </location>
</feature>
<keyword evidence="5 8" id="KW-0812">Transmembrane</keyword>
<evidence type="ECO:0000256" key="7">
    <source>
        <dbReference type="ARBA" id="ARBA00023136"/>
    </source>
</evidence>
<keyword evidence="4" id="KW-1003">Cell membrane</keyword>
<proteinExistence type="inferred from homology"/>
<feature type="transmembrane region" description="Helical" evidence="8">
    <location>
        <begin position="96"/>
        <end position="119"/>
    </location>
</feature>
<dbReference type="Pfam" id="PF03547">
    <property type="entry name" value="Mem_trans"/>
    <property type="match status" value="1"/>
</dbReference>
<evidence type="ECO:0008006" key="11">
    <source>
        <dbReference type="Google" id="ProtNLM"/>
    </source>
</evidence>
<evidence type="ECO:0000256" key="1">
    <source>
        <dbReference type="ARBA" id="ARBA00004651"/>
    </source>
</evidence>
<dbReference type="EMBL" id="RJKX01000001">
    <property type="protein sequence ID" value="ROQ03332.1"/>
    <property type="molecule type" value="Genomic_DNA"/>
</dbReference>
<keyword evidence="6 8" id="KW-1133">Transmembrane helix</keyword>
<keyword evidence="3" id="KW-0813">Transport</keyword>
<dbReference type="AlphaFoldDB" id="A0A3N1MBX2"/>
<dbReference type="PANTHER" id="PTHR36838">
    <property type="entry name" value="AUXIN EFFLUX CARRIER FAMILY PROTEIN"/>
    <property type="match status" value="1"/>
</dbReference>
<evidence type="ECO:0000313" key="9">
    <source>
        <dbReference type="EMBL" id="ROQ03332.1"/>
    </source>
</evidence>
<comment type="similarity">
    <text evidence="2">Belongs to the auxin efflux carrier (TC 2.A.69) family.</text>
</comment>
<evidence type="ECO:0000256" key="6">
    <source>
        <dbReference type="ARBA" id="ARBA00022989"/>
    </source>
</evidence>
<gene>
    <name evidence="9" type="ORF">EDC65_0014</name>
</gene>
<dbReference type="RefSeq" id="WP_123687661.1">
    <property type="nucleotide sequence ID" value="NZ_AP019700.1"/>
</dbReference>
<feature type="transmembrane region" description="Helical" evidence="8">
    <location>
        <begin position="196"/>
        <end position="216"/>
    </location>
</feature>
<evidence type="ECO:0000256" key="2">
    <source>
        <dbReference type="ARBA" id="ARBA00010145"/>
    </source>
</evidence>
<dbReference type="PANTHER" id="PTHR36838:SF3">
    <property type="entry name" value="TRANSPORTER AUXIN EFFLUX CARRIER EC FAMILY"/>
    <property type="match status" value="1"/>
</dbReference>
<dbReference type="InterPro" id="IPR004776">
    <property type="entry name" value="Mem_transp_PIN-like"/>
</dbReference>
<organism evidence="9 10">
    <name type="scientific">Stella humosa</name>
    <dbReference type="NCBI Taxonomy" id="94"/>
    <lineage>
        <taxon>Bacteria</taxon>
        <taxon>Pseudomonadati</taxon>
        <taxon>Pseudomonadota</taxon>
        <taxon>Alphaproteobacteria</taxon>
        <taxon>Rhodospirillales</taxon>
        <taxon>Stellaceae</taxon>
        <taxon>Stella</taxon>
    </lineage>
</organism>
<feature type="transmembrane region" description="Helical" evidence="8">
    <location>
        <begin position="34"/>
        <end position="53"/>
    </location>
</feature>
<evidence type="ECO:0000256" key="4">
    <source>
        <dbReference type="ARBA" id="ARBA00022475"/>
    </source>
</evidence>
<dbReference type="OrthoDB" id="9810457at2"/>
<feature type="transmembrane region" description="Helical" evidence="8">
    <location>
        <begin position="258"/>
        <end position="277"/>
    </location>
</feature>
<protein>
    <recommendedName>
        <fullName evidence="11">AEC family transporter</fullName>
    </recommendedName>
</protein>
<accession>A0A3N1MBX2</accession>
<dbReference type="GO" id="GO:0005886">
    <property type="term" value="C:plasma membrane"/>
    <property type="evidence" value="ECO:0007669"/>
    <property type="project" value="UniProtKB-SubCell"/>
</dbReference>
<feature type="transmembrane region" description="Helical" evidence="8">
    <location>
        <begin position="6"/>
        <end position="22"/>
    </location>
</feature>
<dbReference type="InterPro" id="IPR038770">
    <property type="entry name" value="Na+/solute_symporter_sf"/>
</dbReference>
<feature type="transmembrane region" description="Helical" evidence="8">
    <location>
        <begin position="289"/>
        <end position="309"/>
    </location>
</feature>
<comment type="caution">
    <text evidence="9">The sequence shown here is derived from an EMBL/GenBank/DDBJ whole genome shotgun (WGS) entry which is preliminary data.</text>
</comment>